<keyword evidence="1" id="KW-0805">Transcription regulation</keyword>
<evidence type="ECO:0000256" key="2">
    <source>
        <dbReference type="ARBA" id="ARBA00023125"/>
    </source>
</evidence>
<dbReference type="Gene3D" id="2.60.40.820">
    <property type="entry name" value="Transcription factor, T-box"/>
    <property type="match status" value="1"/>
</dbReference>
<gene>
    <name evidence="8" type="ORF">KUF71_017902</name>
</gene>
<feature type="compositionally biased region" description="Polar residues" evidence="6">
    <location>
        <begin position="43"/>
        <end position="58"/>
    </location>
</feature>
<evidence type="ECO:0000259" key="7">
    <source>
        <dbReference type="PROSITE" id="PS50252"/>
    </source>
</evidence>
<feature type="region of interest" description="Disordered" evidence="6">
    <location>
        <begin position="1"/>
        <end position="135"/>
    </location>
</feature>
<evidence type="ECO:0000256" key="6">
    <source>
        <dbReference type="SAM" id="MobiDB-lite"/>
    </source>
</evidence>
<evidence type="ECO:0000256" key="1">
    <source>
        <dbReference type="ARBA" id="ARBA00023015"/>
    </source>
</evidence>
<dbReference type="InterPro" id="IPR008967">
    <property type="entry name" value="p53-like_TF_DNA-bd_sf"/>
</dbReference>
<evidence type="ECO:0000313" key="8">
    <source>
        <dbReference type="EMBL" id="KAK3933314.1"/>
    </source>
</evidence>
<dbReference type="SUPFAM" id="SSF49417">
    <property type="entry name" value="p53-like transcription factors"/>
    <property type="match status" value="1"/>
</dbReference>
<feature type="domain" description="T-box" evidence="7">
    <location>
        <begin position="229"/>
        <end position="251"/>
    </location>
</feature>
<dbReference type="EMBL" id="JAHWGI010001444">
    <property type="protein sequence ID" value="KAK3933314.1"/>
    <property type="molecule type" value="Genomic_DNA"/>
</dbReference>
<dbReference type="GO" id="GO:0045893">
    <property type="term" value="P:positive regulation of DNA-templated transcription"/>
    <property type="evidence" value="ECO:0007669"/>
    <property type="project" value="InterPro"/>
</dbReference>
<dbReference type="Pfam" id="PF00907">
    <property type="entry name" value="T-box"/>
    <property type="match status" value="1"/>
</dbReference>
<feature type="non-terminal residue" evidence="8">
    <location>
        <position position="251"/>
    </location>
</feature>
<dbReference type="GO" id="GO:0006357">
    <property type="term" value="P:regulation of transcription by RNA polymerase II"/>
    <property type="evidence" value="ECO:0007669"/>
    <property type="project" value="UniProtKB-ARBA"/>
</dbReference>
<dbReference type="InterPro" id="IPR036960">
    <property type="entry name" value="T-box_sf"/>
</dbReference>
<feature type="compositionally biased region" description="Low complexity" evidence="6">
    <location>
        <begin position="119"/>
        <end position="135"/>
    </location>
</feature>
<dbReference type="AlphaFoldDB" id="A0AAE1I4Q4"/>
<keyword evidence="2 5" id="KW-0238">DNA-binding</keyword>
<reference evidence="8" key="1">
    <citation type="submission" date="2021-07" db="EMBL/GenBank/DDBJ databases">
        <authorList>
            <person name="Catto M.A."/>
            <person name="Jacobson A."/>
            <person name="Kennedy G."/>
            <person name="Labadie P."/>
            <person name="Hunt B.G."/>
            <person name="Srinivasan R."/>
        </authorList>
    </citation>
    <scope>NUCLEOTIDE SEQUENCE</scope>
    <source>
        <strain evidence="8">PL_HMW_Pooled</strain>
        <tissue evidence="8">Head</tissue>
    </source>
</reference>
<keyword evidence="9" id="KW-1185">Reference proteome</keyword>
<comment type="caution">
    <text evidence="8">The sequence shown here is derived from an EMBL/GenBank/DDBJ whole genome shotgun (WGS) entry which is preliminary data.</text>
</comment>
<evidence type="ECO:0000313" key="9">
    <source>
        <dbReference type="Proteomes" id="UP001219518"/>
    </source>
</evidence>
<dbReference type="GO" id="GO:0003677">
    <property type="term" value="F:DNA binding"/>
    <property type="evidence" value="ECO:0007669"/>
    <property type="project" value="UniProtKB-UniRule"/>
</dbReference>
<dbReference type="InterPro" id="IPR046360">
    <property type="entry name" value="T-box_DNA-bd"/>
</dbReference>
<feature type="compositionally biased region" description="Polar residues" evidence="6">
    <location>
        <begin position="89"/>
        <end position="102"/>
    </location>
</feature>
<keyword evidence="4 5" id="KW-0539">Nucleus</keyword>
<reference evidence="8" key="2">
    <citation type="journal article" date="2023" name="BMC Genomics">
        <title>Pest status, molecular evolution, and epigenetic factors derived from the genome assembly of Frankliniella fusca, a thysanopteran phytovirus vector.</title>
        <authorList>
            <person name="Catto M.A."/>
            <person name="Labadie P.E."/>
            <person name="Jacobson A.L."/>
            <person name="Kennedy G.G."/>
            <person name="Srinivasan R."/>
            <person name="Hunt B.G."/>
        </authorList>
    </citation>
    <scope>NUCLEOTIDE SEQUENCE</scope>
    <source>
        <strain evidence="8">PL_HMW_Pooled</strain>
    </source>
</reference>
<dbReference type="GO" id="GO:0003700">
    <property type="term" value="F:DNA-binding transcription factor activity"/>
    <property type="evidence" value="ECO:0007669"/>
    <property type="project" value="InterPro"/>
</dbReference>
<name>A0AAE1I4Q4_9NEOP</name>
<sequence>MRFEQSHVIPVSPPPACVDTVMTSASPPPQPHHPMAYHPFLQQRPTDFSVSSLLTAPSTTPPGADSAGSEPRDGRESGSASVGNGGRPESSSSTTHLASPQTSPVPPGGAPGPAPGLPLSPLAGRPAGPHAAGHTPPGMPPYNFLAALAANGSPPCYPFLPRLPHAHAPHSVPPNGLPPGHPYPLADDVVLAAAIAAHYHGHHPAMVPRPMRPIPLEDDGVVDDPKVTLESKELWDKFHKLGTEMVITKSG</sequence>
<evidence type="ECO:0000256" key="4">
    <source>
        <dbReference type="ARBA" id="ARBA00023242"/>
    </source>
</evidence>
<dbReference type="GO" id="GO:0005634">
    <property type="term" value="C:nucleus"/>
    <property type="evidence" value="ECO:0007669"/>
    <property type="project" value="UniProtKB-SubCell"/>
</dbReference>
<evidence type="ECO:0000256" key="5">
    <source>
        <dbReference type="PROSITE-ProRule" id="PRU00201"/>
    </source>
</evidence>
<dbReference type="Proteomes" id="UP001219518">
    <property type="component" value="Unassembled WGS sequence"/>
</dbReference>
<dbReference type="PROSITE" id="PS50252">
    <property type="entry name" value="TBOX_3"/>
    <property type="match status" value="1"/>
</dbReference>
<accession>A0AAE1I4Q4</accession>
<comment type="caution">
    <text evidence="5">Lacks conserved residue(s) required for the propagation of feature annotation.</text>
</comment>
<evidence type="ECO:0000256" key="3">
    <source>
        <dbReference type="ARBA" id="ARBA00023163"/>
    </source>
</evidence>
<protein>
    <submittedName>
        <fullName evidence="8">Optomotor-blind protein</fullName>
    </submittedName>
</protein>
<proteinExistence type="predicted"/>
<feature type="compositionally biased region" description="Pro residues" evidence="6">
    <location>
        <begin position="103"/>
        <end position="118"/>
    </location>
</feature>
<organism evidence="8 9">
    <name type="scientific">Frankliniella fusca</name>
    <dbReference type="NCBI Taxonomy" id="407009"/>
    <lineage>
        <taxon>Eukaryota</taxon>
        <taxon>Metazoa</taxon>
        <taxon>Ecdysozoa</taxon>
        <taxon>Arthropoda</taxon>
        <taxon>Hexapoda</taxon>
        <taxon>Insecta</taxon>
        <taxon>Pterygota</taxon>
        <taxon>Neoptera</taxon>
        <taxon>Paraneoptera</taxon>
        <taxon>Thysanoptera</taxon>
        <taxon>Terebrantia</taxon>
        <taxon>Thripoidea</taxon>
        <taxon>Thripidae</taxon>
        <taxon>Frankliniella</taxon>
    </lineage>
</organism>
<comment type="subcellular location">
    <subcellularLocation>
        <location evidence="5">Nucleus</location>
    </subcellularLocation>
</comment>
<keyword evidence="3" id="KW-0804">Transcription</keyword>